<feature type="region of interest" description="Disordered" evidence="6">
    <location>
        <begin position="687"/>
        <end position="756"/>
    </location>
</feature>
<dbReference type="GO" id="GO:0006351">
    <property type="term" value="P:DNA-templated transcription"/>
    <property type="evidence" value="ECO:0007669"/>
    <property type="project" value="InterPro"/>
</dbReference>
<evidence type="ECO:0000313" key="9">
    <source>
        <dbReference type="Proteomes" id="UP000006790"/>
    </source>
</evidence>
<dbReference type="AlphaFoldDB" id="G8JXV0"/>
<evidence type="ECO:0000256" key="3">
    <source>
        <dbReference type="ARBA" id="ARBA00022833"/>
    </source>
</evidence>
<sequence length="885" mass="100010">MSGRGSKVIPIKNQSAVVLEDGTIYKVQHKRQRRVLNCMPCHKRKVKCSRERPSCDNCLRNSFECVYFVNDRVSRGGQHKVPKESKQQLLKVIEKARKVVEQENSENAVVMQENSRSTAVVAEESATHPNKYVVDRSLDSTNNARETKRTVITQPEEGNSDSQHQLLTSSGKHISANTLSLELPQPLMTSGADNFQLLPSRERCLELLDHYKVSVHPILPLVEMDQFVVAHMEFWESWDGTLNQKTLDFLLLLMPIAYAGATAKYHETYDPKLMDEIRNYHNVIQKLYTLYEFPTRFSLRSLIGSVLLNSIIENPSITTVAQLFRLAQKIQLTLDPVSYHGMTDQALIRSRRILFWQIFYLDTITSLHNNLPPLIKPGEFDTVLMTELDHNGFMNPSVCFINAKYRFVVLINELCQGNFNNIHTRGEHTSSGIKERILELHDCCTGSALVLNNHLKRYKAEDPVTARFIVWAVFMLNTFADRSLLLLHLSLIRKSLLMISKRKTTRSTSKPGGDPIIDSGYGQNLNMIQYLLNDNGYLDFSLDKTWVYNYEDLKNNLVPASLHYLDEFIKYQAESTHATFNWELLVGDMPINAITFALNSLALDISRVHKMGSYFQLLTDLRFMLLSKAIPLVESKMNATTEICKHCFKLIKLLFQLIQIKYGNSESHAGKKLFFNKYEIPPMLTSNTETPMVPQPSLGVWANSTTSSSSKQAKVHPTSTAHAEPASTESQQFEQQSPGSVNTVPLSEERGTAATSSMRAEALFDDAFLFSGHSPHNADQTHSYGSSSSHLASKTIKALSEGLYDGDEAEPWGELLSSLNPEPSIVNKFDESQEISKIYAEVQKYILSLSDNDCDVVHVASSDGYYHEFENALLEILCDILTGHS</sequence>
<dbReference type="HOGENOM" id="CLU_311702_0_0_1"/>
<dbReference type="PANTHER" id="PTHR31001">
    <property type="entry name" value="UNCHARACTERIZED TRANSCRIPTIONAL REGULATORY PROTEIN"/>
    <property type="match status" value="1"/>
</dbReference>
<dbReference type="KEGG" id="erc:Ecym_8404"/>
<gene>
    <name evidence="8" type="ordered locus">Ecym_8404</name>
</gene>
<dbReference type="GO" id="GO:0008270">
    <property type="term" value="F:zinc ion binding"/>
    <property type="evidence" value="ECO:0007669"/>
    <property type="project" value="InterPro"/>
</dbReference>
<protein>
    <recommendedName>
        <fullName evidence="7">Zn(2)-C6 fungal-type domain-containing protein</fullName>
    </recommendedName>
</protein>
<dbReference type="InterPro" id="IPR036864">
    <property type="entry name" value="Zn2-C6_fun-type_DNA-bd_sf"/>
</dbReference>
<dbReference type="RefSeq" id="XP_003648491.1">
    <property type="nucleotide sequence ID" value="XM_003648443.1"/>
</dbReference>
<name>G8JXV0_ERECY</name>
<feature type="domain" description="Zn(2)-C6 fungal-type" evidence="7">
    <location>
        <begin position="37"/>
        <end position="67"/>
    </location>
</feature>
<dbReference type="SUPFAM" id="SSF57701">
    <property type="entry name" value="Zn2/Cys6 DNA-binding domain"/>
    <property type="match status" value="1"/>
</dbReference>
<evidence type="ECO:0000256" key="5">
    <source>
        <dbReference type="SAM" id="Coils"/>
    </source>
</evidence>
<dbReference type="eggNOG" id="ENOG502QZSN">
    <property type="taxonomic scope" value="Eukaryota"/>
</dbReference>
<dbReference type="CDD" id="cd00067">
    <property type="entry name" value="GAL4"/>
    <property type="match status" value="1"/>
</dbReference>
<keyword evidence="5" id="KW-0175">Coiled coil</keyword>
<dbReference type="InterPro" id="IPR007219">
    <property type="entry name" value="XnlR_reg_dom"/>
</dbReference>
<dbReference type="OrthoDB" id="762982at2759"/>
<dbReference type="GO" id="GO:0000981">
    <property type="term" value="F:DNA-binding transcription factor activity, RNA polymerase II-specific"/>
    <property type="evidence" value="ECO:0007669"/>
    <property type="project" value="InterPro"/>
</dbReference>
<dbReference type="InParanoid" id="G8JXV0"/>
<dbReference type="SMART" id="SM00906">
    <property type="entry name" value="Fungal_trans"/>
    <property type="match status" value="1"/>
</dbReference>
<dbReference type="InterPro" id="IPR001138">
    <property type="entry name" value="Zn2Cys6_DnaBD"/>
</dbReference>
<dbReference type="PANTHER" id="PTHR31001:SF90">
    <property type="entry name" value="CENTROMERE DNA-BINDING PROTEIN COMPLEX CBF3 SUBUNIT B"/>
    <property type="match status" value="1"/>
</dbReference>
<dbReference type="OMA" id="SCAQIAP"/>
<evidence type="ECO:0000256" key="6">
    <source>
        <dbReference type="SAM" id="MobiDB-lite"/>
    </source>
</evidence>
<dbReference type="InterPro" id="IPR050613">
    <property type="entry name" value="Sec_Metabolite_Reg"/>
</dbReference>
<accession>G8JXV0</accession>
<dbReference type="CDD" id="cd12148">
    <property type="entry name" value="fungal_TF_MHR"/>
    <property type="match status" value="1"/>
</dbReference>
<feature type="coiled-coil region" evidence="5">
    <location>
        <begin position="83"/>
        <end position="113"/>
    </location>
</feature>
<keyword evidence="3" id="KW-0862">Zinc</keyword>
<evidence type="ECO:0000313" key="8">
    <source>
        <dbReference type="EMBL" id="AET41674.1"/>
    </source>
</evidence>
<dbReference type="PROSITE" id="PS50048">
    <property type="entry name" value="ZN2_CY6_FUNGAL_2"/>
    <property type="match status" value="1"/>
</dbReference>
<reference evidence="9" key="1">
    <citation type="journal article" date="2012" name="G3 (Bethesda)">
        <title>Pichia sorbitophila, an interspecies yeast hybrid reveals early steps of genome resolution following polyploidization.</title>
        <authorList>
            <person name="Leh Louis V."/>
            <person name="Despons L."/>
            <person name="Friedrich A."/>
            <person name="Martin T."/>
            <person name="Durrens P."/>
            <person name="Casaregola S."/>
            <person name="Neuveglise C."/>
            <person name="Fairhead C."/>
            <person name="Marck C."/>
            <person name="Cruz J.A."/>
            <person name="Straub M.L."/>
            <person name="Kugler V."/>
            <person name="Sacerdot C."/>
            <person name="Uzunov Z."/>
            <person name="Thierry A."/>
            <person name="Weiss S."/>
            <person name="Bleykasten C."/>
            <person name="De Montigny J."/>
            <person name="Jacques N."/>
            <person name="Jung P."/>
            <person name="Lemaire M."/>
            <person name="Mallet S."/>
            <person name="Morel G."/>
            <person name="Richard G.F."/>
            <person name="Sarkar A."/>
            <person name="Savel G."/>
            <person name="Schacherer J."/>
            <person name="Seret M.L."/>
            <person name="Talla E."/>
            <person name="Samson G."/>
            <person name="Jubin C."/>
            <person name="Poulain J."/>
            <person name="Vacherie B."/>
            <person name="Barbe V."/>
            <person name="Pelletier E."/>
            <person name="Sherman D.J."/>
            <person name="Westhof E."/>
            <person name="Weissenbach J."/>
            <person name="Baret P.V."/>
            <person name="Wincker P."/>
            <person name="Gaillardin C."/>
            <person name="Dujon B."/>
            <person name="Souciet J.L."/>
        </authorList>
    </citation>
    <scope>NUCLEOTIDE SEQUENCE [LARGE SCALE GENOMIC DNA]</scope>
    <source>
        <strain evidence="9">CBS 270.75 / DBVPG 7215 / KCTC 17166 / NRRL Y-17582</strain>
    </source>
</reference>
<feature type="compositionally biased region" description="Polar residues" evidence="6">
    <location>
        <begin position="702"/>
        <end position="745"/>
    </location>
</feature>
<dbReference type="STRING" id="931890.G8JXV0"/>
<comment type="subcellular location">
    <subcellularLocation>
        <location evidence="1">Nucleus</location>
    </subcellularLocation>
</comment>
<dbReference type="GeneID" id="11470018"/>
<keyword evidence="4" id="KW-0539">Nucleus</keyword>
<dbReference type="Pfam" id="PF00172">
    <property type="entry name" value="Zn_clus"/>
    <property type="match status" value="1"/>
</dbReference>
<evidence type="ECO:0000256" key="4">
    <source>
        <dbReference type="ARBA" id="ARBA00023242"/>
    </source>
</evidence>
<dbReference type="SMART" id="SM00066">
    <property type="entry name" value="GAL4"/>
    <property type="match status" value="1"/>
</dbReference>
<organism evidence="8 9">
    <name type="scientific">Eremothecium cymbalariae (strain CBS 270.75 / DBVPG 7215 / KCTC 17166 / NRRL Y-17582)</name>
    <name type="common">Yeast</name>
    <dbReference type="NCBI Taxonomy" id="931890"/>
    <lineage>
        <taxon>Eukaryota</taxon>
        <taxon>Fungi</taxon>
        <taxon>Dikarya</taxon>
        <taxon>Ascomycota</taxon>
        <taxon>Saccharomycotina</taxon>
        <taxon>Saccharomycetes</taxon>
        <taxon>Saccharomycetales</taxon>
        <taxon>Saccharomycetaceae</taxon>
        <taxon>Eremothecium</taxon>
    </lineage>
</organism>
<dbReference type="GO" id="GO:0003677">
    <property type="term" value="F:DNA binding"/>
    <property type="evidence" value="ECO:0007669"/>
    <property type="project" value="InterPro"/>
</dbReference>
<dbReference type="GO" id="GO:0005634">
    <property type="term" value="C:nucleus"/>
    <property type="evidence" value="ECO:0007669"/>
    <property type="project" value="UniProtKB-SubCell"/>
</dbReference>
<proteinExistence type="predicted"/>
<evidence type="ECO:0000256" key="2">
    <source>
        <dbReference type="ARBA" id="ARBA00022723"/>
    </source>
</evidence>
<keyword evidence="2" id="KW-0479">Metal-binding</keyword>
<dbReference type="EMBL" id="CP002504">
    <property type="protein sequence ID" value="AET41674.1"/>
    <property type="molecule type" value="Genomic_DNA"/>
</dbReference>
<dbReference type="Gene3D" id="4.10.240.10">
    <property type="entry name" value="Zn(2)-C6 fungal-type DNA-binding domain"/>
    <property type="match status" value="1"/>
</dbReference>
<keyword evidence="9" id="KW-1185">Reference proteome</keyword>
<dbReference type="Proteomes" id="UP000006790">
    <property type="component" value="Chromosome 8"/>
</dbReference>
<evidence type="ECO:0000259" key="7">
    <source>
        <dbReference type="PROSITE" id="PS50048"/>
    </source>
</evidence>
<dbReference type="Pfam" id="PF04082">
    <property type="entry name" value="Fungal_trans"/>
    <property type="match status" value="1"/>
</dbReference>
<evidence type="ECO:0000256" key="1">
    <source>
        <dbReference type="ARBA" id="ARBA00004123"/>
    </source>
</evidence>